<evidence type="ECO:0000313" key="2">
    <source>
        <dbReference type="WBParaSite" id="PgR135_g008_t01"/>
    </source>
</evidence>
<dbReference type="Gene3D" id="3.40.50.300">
    <property type="entry name" value="P-loop containing nucleotide triphosphate hydrolases"/>
    <property type="match status" value="1"/>
</dbReference>
<dbReference type="InterPro" id="IPR027417">
    <property type="entry name" value="P-loop_NTPase"/>
</dbReference>
<name>A0A915CEP9_PARUN</name>
<proteinExistence type="predicted"/>
<sequence>MLPHNSSRLHHLLTLICYLIYRLIRSLIHFESNIFAALKSFIHCSSSLDECCEILTIIYRKRFHVGDVARSVDFIAFHERMASCDELWEHKWMLYTVNEHYAYFVRMPKPSFTYTAISTPYLTVCQFATAQLLARVPLKVFVEQSKRLRSMPGKVVVLTTMAKSGSTFLARMLQACDAGARNLLVLSEIDAFGAIALRIADFSITIQQARTLLLASLRFACKDQLCEQTIILRMRWNCTRLVPHMKAIAPSVTHIFIGRRNLEQAIITQIAACSNDGELFSMLLSLRGFSPAICDWITTLTRMEWPLMRAIDPQSTIEIAVAFVAQSFMDYLRHEDCFAIPALFYEDLIYDTNETVKRLLNACSISEGCLQDCIEYKRKDKYARIAEEATIAKYELCADDRQRLRKICSLIDYPLFE</sequence>
<dbReference type="WBParaSite" id="PgR135_g008_t01">
    <property type="protein sequence ID" value="PgR135_g008_t01"/>
    <property type="gene ID" value="PgR135_g008"/>
</dbReference>
<accession>A0A915CEP9</accession>
<evidence type="ECO:0000313" key="1">
    <source>
        <dbReference type="Proteomes" id="UP000887569"/>
    </source>
</evidence>
<dbReference type="SUPFAM" id="SSF52540">
    <property type="entry name" value="P-loop containing nucleoside triphosphate hydrolases"/>
    <property type="match status" value="1"/>
</dbReference>
<dbReference type="Proteomes" id="UP000887569">
    <property type="component" value="Unplaced"/>
</dbReference>
<reference evidence="2" key="1">
    <citation type="submission" date="2022-11" db="UniProtKB">
        <authorList>
            <consortium name="WormBaseParasite"/>
        </authorList>
    </citation>
    <scope>IDENTIFICATION</scope>
</reference>
<protein>
    <submittedName>
        <fullName evidence="2">Sulfotransferase domain-containing protein</fullName>
    </submittedName>
</protein>
<keyword evidence="1" id="KW-1185">Reference proteome</keyword>
<dbReference type="AlphaFoldDB" id="A0A915CEP9"/>
<organism evidence="1 2">
    <name type="scientific">Parascaris univalens</name>
    <name type="common">Nematode worm</name>
    <dbReference type="NCBI Taxonomy" id="6257"/>
    <lineage>
        <taxon>Eukaryota</taxon>
        <taxon>Metazoa</taxon>
        <taxon>Ecdysozoa</taxon>
        <taxon>Nematoda</taxon>
        <taxon>Chromadorea</taxon>
        <taxon>Rhabditida</taxon>
        <taxon>Spirurina</taxon>
        <taxon>Ascaridomorpha</taxon>
        <taxon>Ascaridoidea</taxon>
        <taxon>Ascarididae</taxon>
        <taxon>Parascaris</taxon>
    </lineage>
</organism>